<comment type="caution">
    <text evidence="18">The sequence shown here is derived from an EMBL/GenBank/DDBJ whole genome shotgun (WGS) entry which is preliminary data.</text>
</comment>
<dbReference type="InterPro" id="IPR023299">
    <property type="entry name" value="ATPase_P-typ_cyto_dom_N"/>
</dbReference>
<dbReference type="SUPFAM" id="SSF56784">
    <property type="entry name" value="HAD-like"/>
    <property type="match status" value="1"/>
</dbReference>
<feature type="transmembrane region" description="Helical" evidence="16">
    <location>
        <begin position="61"/>
        <end position="78"/>
    </location>
</feature>
<dbReference type="SFLD" id="SFLDF00027">
    <property type="entry name" value="p-type_atpase"/>
    <property type="match status" value="1"/>
</dbReference>
<evidence type="ECO:0000256" key="13">
    <source>
        <dbReference type="ARBA" id="ARBA00023065"/>
    </source>
</evidence>
<keyword evidence="6" id="KW-0479">Metal-binding</keyword>
<dbReference type="GO" id="GO:0046872">
    <property type="term" value="F:metal ion binding"/>
    <property type="evidence" value="ECO:0007669"/>
    <property type="project" value="UniProtKB-KW"/>
</dbReference>
<dbReference type="GO" id="GO:0030007">
    <property type="term" value="P:intracellular potassium ion homeostasis"/>
    <property type="evidence" value="ECO:0007669"/>
    <property type="project" value="TreeGrafter"/>
</dbReference>
<keyword evidence="9" id="KW-0067">ATP-binding</keyword>
<feature type="domain" description="Cation-transporting P-type ATPase N-terminal" evidence="17">
    <location>
        <begin position="2"/>
        <end position="57"/>
    </location>
</feature>
<dbReference type="GO" id="GO:1990573">
    <property type="term" value="P:potassium ion import across plasma membrane"/>
    <property type="evidence" value="ECO:0007669"/>
    <property type="project" value="TreeGrafter"/>
</dbReference>
<evidence type="ECO:0000256" key="16">
    <source>
        <dbReference type="SAM" id="Phobius"/>
    </source>
</evidence>
<dbReference type="SUPFAM" id="SSF81660">
    <property type="entry name" value="Metal cation-transporting ATPase, ATP-binding domain N"/>
    <property type="match status" value="1"/>
</dbReference>
<gene>
    <name evidence="18" type="ORF">AYR66_18405</name>
</gene>
<evidence type="ECO:0000256" key="14">
    <source>
        <dbReference type="ARBA" id="ARBA00023136"/>
    </source>
</evidence>
<dbReference type="GO" id="GO:0140581">
    <property type="term" value="F:P-type monovalent copper transporter activity"/>
    <property type="evidence" value="ECO:0007669"/>
    <property type="project" value="UniProtKB-EC"/>
</dbReference>
<dbReference type="InterPro" id="IPR044492">
    <property type="entry name" value="P_typ_ATPase_HD_dom"/>
</dbReference>
<dbReference type="Gene3D" id="3.40.1110.10">
    <property type="entry name" value="Calcium-transporting ATPase, cytoplasmic domain N"/>
    <property type="match status" value="2"/>
</dbReference>
<dbReference type="EMBL" id="LSTO01000001">
    <property type="protein sequence ID" value="OWW21152.1"/>
    <property type="molecule type" value="Genomic_DNA"/>
</dbReference>
<dbReference type="PROSITE" id="PS00154">
    <property type="entry name" value="ATPASE_E1_E2"/>
    <property type="match status" value="1"/>
</dbReference>
<dbReference type="InterPro" id="IPR001757">
    <property type="entry name" value="P_typ_ATPase"/>
</dbReference>
<comment type="catalytic activity">
    <reaction evidence="15">
        <text>Cu(+)(in) + ATP + H2O = Cu(+)(out) + ADP + phosphate + H(+)</text>
        <dbReference type="Rhea" id="RHEA:25792"/>
        <dbReference type="ChEBI" id="CHEBI:15377"/>
        <dbReference type="ChEBI" id="CHEBI:15378"/>
        <dbReference type="ChEBI" id="CHEBI:30616"/>
        <dbReference type="ChEBI" id="CHEBI:43474"/>
        <dbReference type="ChEBI" id="CHEBI:49552"/>
        <dbReference type="ChEBI" id="CHEBI:456216"/>
        <dbReference type="EC" id="7.2.2.8"/>
    </reaction>
</comment>
<keyword evidence="14 16" id="KW-0472">Membrane</keyword>
<evidence type="ECO:0000256" key="2">
    <source>
        <dbReference type="ARBA" id="ARBA00005675"/>
    </source>
</evidence>
<dbReference type="PANTHER" id="PTHR43294:SF20">
    <property type="entry name" value="P-TYPE ATPASE"/>
    <property type="match status" value="1"/>
</dbReference>
<evidence type="ECO:0000256" key="4">
    <source>
        <dbReference type="ARBA" id="ARBA00022448"/>
    </source>
</evidence>
<comment type="similarity">
    <text evidence="2">Belongs to the cation transport ATPase (P-type) (TC 3.A.3) family. Type IIA subfamily.</text>
</comment>
<keyword evidence="11 16" id="KW-1133">Transmembrane helix</keyword>
<dbReference type="GO" id="GO:0005886">
    <property type="term" value="C:plasma membrane"/>
    <property type="evidence" value="ECO:0007669"/>
    <property type="project" value="TreeGrafter"/>
</dbReference>
<feature type="transmembrane region" description="Helical" evidence="16">
    <location>
        <begin position="247"/>
        <end position="271"/>
    </location>
</feature>
<dbReference type="GO" id="GO:0006883">
    <property type="term" value="P:intracellular sodium ion homeostasis"/>
    <property type="evidence" value="ECO:0007669"/>
    <property type="project" value="TreeGrafter"/>
</dbReference>
<dbReference type="SFLD" id="SFLDG00002">
    <property type="entry name" value="C1.7:_P-type_atpase_like"/>
    <property type="match status" value="1"/>
</dbReference>
<feature type="transmembrane region" description="Helical" evidence="16">
    <location>
        <begin position="800"/>
        <end position="819"/>
    </location>
</feature>
<reference evidence="18 19" key="1">
    <citation type="submission" date="2016-02" db="EMBL/GenBank/DDBJ databases">
        <authorList>
            <person name="Wen L."/>
            <person name="He K."/>
            <person name="Yang H."/>
        </authorList>
    </citation>
    <scope>NUCLEOTIDE SEQUENCE [LARGE SCALE GENOMIC DNA]</scope>
    <source>
        <strain evidence="18 19">TSA40</strain>
    </source>
</reference>
<dbReference type="GO" id="GO:0036376">
    <property type="term" value="P:sodium ion export across plasma membrane"/>
    <property type="evidence" value="ECO:0007669"/>
    <property type="project" value="TreeGrafter"/>
</dbReference>
<evidence type="ECO:0000256" key="8">
    <source>
        <dbReference type="ARBA" id="ARBA00022796"/>
    </source>
</evidence>
<dbReference type="GO" id="GO:0012505">
    <property type="term" value="C:endomembrane system"/>
    <property type="evidence" value="ECO:0007669"/>
    <property type="project" value="UniProtKB-SubCell"/>
</dbReference>
<keyword evidence="13" id="KW-0406">Ion transport</keyword>
<evidence type="ECO:0000256" key="1">
    <source>
        <dbReference type="ARBA" id="ARBA00004127"/>
    </source>
</evidence>
<feature type="transmembrane region" description="Helical" evidence="16">
    <location>
        <begin position="33"/>
        <end position="55"/>
    </location>
</feature>
<dbReference type="Gene3D" id="2.70.150.10">
    <property type="entry name" value="Calcium-transporting ATPase, cytoplasmic transduction domain A"/>
    <property type="match status" value="1"/>
</dbReference>
<feature type="transmembrane region" description="Helical" evidence="16">
    <location>
        <begin position="217"/>
        <end position="235"/>
    </location>
</feature>
<dbReference type="GO" id="GO:0005524">
    <property type="term" value="F:ATP binding"/>
    <property type="evidence" value="ECO:0007669"/>
    <property type="project" value="UniProtKB-KW"/>
</dbReference>
<evidence type="ECO:0000256" key="5">
    <source>
        <dbReference type="ARBA" id="ARBA00022692"/>
    </source>
</evidence>
<dbReference type="InterPro" id="IPR004014">
    <property type="entry name" value="ATPase_P-typ_cation-transptr_N"/>
</dbReference>
<evidence type="ECO:0000256" key="3">
    <source>
        <dbReference type="ARBA" id="ARBA00012517"/>
    </source>
</evidence>
<feature type="transmembrane region" description="Helical" evidence="16">
    <location>
        <begin position="769"/>
        <end position="788"/>
    </location>
</feature>
<keyword evidence="19" id="KW-1185">Reference proteome</keyword>
<dbReference type="SUPFAM" id="SSF81653">
    <property type="entry name" value="Calcium ATPase, transduction domain A"/>
    <property type="match status" value="1"/>
</dbReference>
<keyword evidence="12" id="KW-0186">Copper</keyword>
<evidence type="ECO:0000256" key="12">
    <source>
        <dbReference type="ARBA" id="ARBA00023008"/>
    </source>
</evidence>
<dbReference type="Pfam" id="PF00689">
    <property type="entry name" value="Cation_ATPase_C"/>
    <property type="match status" value="1"/>
</dbReference>
<dbReference type="InterPro" id="IPR023214">
    <property type="entry name" value="HAD_sf"/>
</dbReference>
<keyword evidence="5 16" id="KW-0812">Transmembrane</keyword>
<dbReference type="SMART" id="SM00831">
    <property type="entry name" value="Cation_ATPase_N"/>
    <property type="match status" value="1"/>
</dbReference>
<evidence type="ECO:0000313" key="18">
    <source>
        <dbReference type="EMBL" id="OWW21152.1"/>
    </source>
</evidence>
<dbReference type="Pfam" id="PF00702">
    <property type="entry name" value="Hydrolase"/>
    <property type="match status" value="1"/>
</dbReference>
<comment type="subcellular location">
    <subcellularLocation>
        <location evidence="1">Endomembrane system</location>
        <topology evidence="1">Multi-pass membrane protein</topology>
    </subcellularLocation>
</comment>
<dbReference type="GO" id="GO:0016887">
    <property type="term" value="F:ATP hydrolysis activity"/>
    <property type="evidence" value="ECO:0007669"/>
    <property type="project" value="InterPro"/>
</dbReference>
<keyword evidence="10" id="KW-1278">Translocase</keyword>
<evidence type="ECO:0000313" key="19">
    <source>
        <dbReference type="Proteomes" id="UP000197535"/>
    </source>
</evidence>
<dbReference type="EC" id="7.2.2.8" evidence="3"/>
<feature type="transmembrane region" description="Helical" evidence="16">
    <location>
        <begin position="729"/>
        <end position="748"/>
    </location>
</feature>
<evidence type="ECO:0000256" key="7">
    <source>
        <dbReference type="ARBA" id="ARBA00022741"/>
    </source>
</evidence>
<dbReference type="Pfam" id="PF00122">
    <property type="entry name" value="E1-E2_ATPase"/>
    <property type="match status" value="1"/>
</dbReference>
<evidence type="ECO:0000259" key="17">
    <source>
        <dbReference type="SMART" id="SM00831"/>
    </source>
</evidence>
<dbReference type="Gene3D" id="3.40.50.1000">
    <property type="entry name" value="HAD superfamily/HAD-like"/>
    <property type="match status" value="2"/>
</dbReference>
<dbReference type="InterPro" id="IPR018303">
    <property type="entry name" value="ATPase_P-typ_P_site"/>
</dbReference>
<dbReference type="GO" id="GO:1902600">
    <property type="term" value="P:proton transmembrane transport"/>
    <property type="evidence" value="ECO:0007669"/>
    <property type="project" value="TreeGrafter"/>
</dbReference>
<dbReference type="FunFam" id="3.40.50.1000:FF:000144">
    <property type="entry name" value="copper-transporting ATPase 1 isoform X2"/>
    <property type="match status" value="1"/>
</dbReference>
<protein>
    <recommendedName>
        <fullName evidence="3">P-type Cu(+) transporter</fullName>
        <ecNumber evidence="3">7.2.2.8</ecNumber>
    </recommendedName>
</protein>
<proteinExistence type="inferred from homology"/>
<evidence type="ECO:0000256" key="10">
    <source>
        <dbReference type="ARBA" id="ARBA00022967"/>
    </source>
</evidence>
<evidence type="ECO:0000256" key="6">
    <source>
        <dbReference type="ARBA" id="ARBA00022723"/>
    </source>
</evidence>
<dbReference type="PRINTS" id="PR00120">
    <property type="entry name" value="HATPASE"/>
</dbReference>
<keyword evidence="8" id="KW-0187">Copper transport</keyword>
<dbReference type="SFLD" id="SFLDS00003">
    <property type="entry name" value="Haloacid_Dehalogenase"/>
    <property type="match status" value="1"/>
</dbReference>
<dbReference type="SUPFAM" id="SSF81665">
    <property type="entry name" value="Calcium ATPase, transmembrane domain M"/>
    <property type="match status" value="1"/>
</dbReference>
<dbReference type="Gene3D" id="1.20.1110.10">
    <property type="entry name" value="Calcium-transporting ATPase, transmembrane domain"/>
    <property type="match status" value="2"/>
</dbReference>
<sequence length="832" mass="89137">MTGLTADEAARLLQEHGYNELPRRRTRSIFDTAIDVAREPMFLLLLAAGSIYLLLGDTADALLLLGFVIVSMTISILQERKTDRTLEKLKDLSSPRALVLRDGAPVRLPGREVVAGDILLLEEGDRIAADGVLIESHDLLVDESLLTGESLPVGKEVRTAASAPVYAGTMVVRGGGMARILGTGPRTEFGKIGTTLQSVQAEDSPLQREIRGLIKRFAWFGAGVSSLTFLLYVALRDDWFGGLLTAIALAMSTLPEEFTVVFTAFMALGAWRIAKSHVLTRHTPVIEALGRATVLCVDKTGTLTQNRMSVAAVAFGDTVQTLWDANAGRAPDGVREVLAHAVLASEVLPFDPMEKALHQALADVDPGAVRCLGEGVLVHDYPITTELLAMTHVWRMPGQAMHVVAAKGAPEAVGRLCRLDPPRYAAVLQHAERLAGEGMRVMAVAKAGHEGEAWPLRPDGFRFIWLGLVALADPLRPEVPAAIAQCRKAGIRVVMITGDYPATAQAIAKDAGLPAQPIVTGDVLRAANDREWKDIVRTTHVFARVRPEQKLHLVEAFKSEGHVVAMTGDGINDAPALKAAHIGIGMGGRGTDVAREASSLVLLDDDFASIVRAIRLGRHIYDNLRKALTYVVAVHVPIAGMVLLAVLLSTPPALGPVHIVFLELIINPACALVFEPEPEHRDLMKMPPRDSAESLFGAPDIAMALLLGIGILAAAAAVFLTALPRTEPGAARALGFATVVLGNLALIVSSRALHSSFLSLIRIPNSAQWWILGMGGLAMAAVVSIPVLRAVFHFSPVKPVVWFAIPVVVVGMIVWFECIKQVFARSKPGASM</sequence>
<keyword evidence="4" id="KW-0813">Transport</keyword>
<dbReference type="InterPro" id="IPR008250">
    <property type="entry name" value="ATPase_P-typ_transduc_dom_A_sf"/>
</dbReference>
<name>A0A254TII4_9BURK</name>
<keyword evidence="7" id="KW-0547">Nucleotide-binding</keyword>
<organism evidence="18 19">
    <name type="scientific">Noviherbaspirillum denitrificans</name>
    <dbReference type="NCBI Taxonomy" id="1968433"/>
    <lineage>
        <taxon>Bacteria</taxon>
        <taxon>Pseudomonadati</taxon>
        <taxon>Pseudomonadota</taxon>
        <taxon>Betaproteobacteria</taxon>
        <taxon>Burkholderiales</taxon>
        <taxon>Oxalobacteraceae</taxon>
        <taxon>Noviherbaspirillum</taxon>
    </lineage>
</organism>
<dbReference type="Pfam" id="PF00690">
    <property type="entry name" value="Cation_ATPase_N"/>
    <property type="match status" value="1"/>
</dbReference>
<feature type="transmembrane region" description="Helical" evidence="16">
    <location>
        <begin position="695"/>
        <end position="723"/>
    </location>
</feature>
<accession>A0A254TII4</accession>
<evidence type="ECO:0000256" key="15">
    <source>
        <dbReference type="ARBA" id="ARBA00049289"/>
    </source>
</evidence>
<dbReference type="PRINTS" id="PR00119">
    <property type="entry name" value="CATATPASE"/>
</dbReference>
<dbReference type="InterPro" id="IPR059000">
    <property type="entry name" value="ATPase_P-type_domA"/>
</dbReference>
<feature type="transmembrane region" description="Helical" evidence="16">
    <location>
        <begin position="627"/>
        <end position="648"/>
    </location>
</feature>
<dbReference type="GO" id="GO:0005391">
    <property type="term" value="F:P-type sodium:potassium-exchanging transporter activity"/>
    <property type="evidence" value="ECO:0007669"/>
    <property type="project" value="TreeGrafter"/>
</dbReference>
<dbReference type="InterPro" id="IPR023298">
    <property type="entry name" value="ATPase_P-typ_TM_dom_sf"/>
</dbReference>
<evidence type="ECO:0000256" key="9">
    <source>
        <dbReference type="ARBA" id="ARBA00022840"/>
    </source>
</evidence>
<dbReference type="AlphaFoldDB" id="A0A254TII4"/>
<dbReference type="InterPro" id="IPR006068">
    <property type="entry name" value="ATPase_P-typ_cation-transptr_C"/>
</dbReference>
<dbReference type="NCBIfam" id="TIGR01494">
    <property type="entry name" value="ATPase_P-type"/>
    <property type="match status" value="2"/>
</dbReference>
<dbReference type="PANTHER" id="PTHR43294">
    <property type="entry name" value="SODIUM/POTASSIUM-TRANSPORTING ATPASE SUBUNIT ALPHA"/>
    <property type="match status" value="1"/>
</dbReference>
<dbReference type="InterPro" id="IPR036412">
    <property type="entry name" value="HAD-like_sf"/>
</dbReference>
<dbReference type="Proteomes" id="UP000197535">
    <property type="component" value="Unassembled WGS sequence"/>
</dbReference>
<evidence type="ECO:0000256" key="11">
    <source>
        <dbReference type="ARBA" id="ARBA00022989"/>
    </source>
</evidence>
<dbReference type="InterPro" id="IPR050510">
    <property type="entry name" value="Cation_transp_ATPase_P-type"/>
</dbReference>